<dbReference type="OMA" id="FDAPRYQ"/>
<sequence>MKRSVSSPEQPTQANPQQALEARRKEGPQRENPRLSTARYWAQKAKSLDEPAEVSSKKCSVSDLLNPSEAFRREMPGKTETAATGPPALSNDAIADILTKTKPDCPHAQAWIQAHEIQKAEQQRKERTELRNKVARRVRDKARKAAKKSDASKREVNEFLGELPKEGQTDTAEQKPADPKDDTPEMILKRVDLAHERLKKTIEDCKRSREP</sequence>
<proteinExistence type="predicted"/>
<dbReference type="EMBL" id="CH476604">
    <property type="protein sequence ID" value="EAU32087.1"/>
    <property type="molecule type" value="Genomic_DNA"/>
</dbReference>
<dbReference type="HOGENOM" id="CLU_1304634_0_0_1"/>
<feature type="compositionally biased region" description="Basic and acidic residues" evidence="1">
    <location>
        <begin position="21"/>
        <end position="33"/>
    </location>
</feature>
<feature type="compositionally biased region" description="Polar residues" evidence="1">
    <location>
        <begin position="1"/>
        <end position="18"/>
    </location>
</feature>
<feature type="region of interest" description="Disordered" evidence="1">
    <location>
        <begin position="1"/>
        <end position="89"/>
    </location>
</feature>
<reference evidence="3" key="1">
    <citation type="submission" date="2005-09" db="EMBL/GenBank/DDBJ databases">
        <title>Annotation of the Aspergillus terreus NIH2624 genome.</title>
        <authorList>
            <person name="Birren B.W."/>
            <person name="Lander E.S."/>
            <person name="Galagan J.E."/>
            <person name="Nusbaum C."/>
            <person name="Devon K."/>
            <person name="Henn M."/>
            <person name="Ma L.-J."/>
            <person name="Jaffe D.B."/>
            <person name="Butler J."/>
            <person name="Alvarez P."/>
            <person name="Gnerre S."/>
            <person name="Grabherr M."/>
            <person name="Kleber M."/>
            <person name="Mauceli E.W."/>
            <person name="Brockman W."/>
            <person name="Rounsley S."/>
            <person name="Young S.K."/>
            <person name="LaButti K."/>
            <person name="Pushparaj V."/>
            <person name="DeCaprio D."/>
            <person name="Crawford M."/>
            <person name="Koehrsen M."/>
            <person name="Engels R."/>
            <person name="Montgomery P."/>
            <person name="Pearson M."/>
            <person name="Howarth C."/>
            <person name="Larson L."/>
            <person name="Luoma S."/>
            <person name="White J."/>
            <person name="Alvarado L."/>
            <person name="Kodira C.D."/>
            <person name="Zeng Q."/>
            <person name="Oleary S."/>
            <person name="Yandava C."/>
            <person name="Denning D.W."/>
            <person name="Nierman W.C."/>
            <person name="Milne T."/>
            <person name="Madden K."/>
        </authorList>
    </citation>
    <scope>NUCLEOTIDE SEQUENCE [LARGE SCALE GENOMIC DNA]</scope>
    <source>
        <strain evidence="3">NIH 2624 / FGSC A1156</strain>
    </source>
</reference>
<dbReference type="VEuPathDB" id="FungiDB:ATEG_07825"/>
<feature type="compositionally biased region" description="Basic and acidic residues" evidence="1">
    <location>
        <begin position="118"/>
        <end position="132"/>
    </location>
</feature>
<dbReference type="Proteomes" id="UP000007963">
    <property type="component" value="Unassembled WGS sequence"/>
</dbReference>
<evidence type="ECO:0000313" key="2">
    <source>
        <dbReference type="EMBL" id="EAU32087.1"/>
    </source>
</evidence>
<gene>
    <name evidence="2" type="ORF">ATEG_07825</name>
</gene>
<evidence type="ECO:0000313" key="3">
    <source>
        <dbReference type="Proteomes" id="UP000007963"/>
    </source>
</evidence>
<feature type="compositionally biased region" description="Basic residues" evidence="1">
    <location>
        <begin position="133"/>
        <end position="146"/>
    </location>
</feature>
<name>Q0CEQ9_ASPTN</name>
<dbReference type="STRING" id="341663.Q0CEQ9"/>
<dbReference type="GeneID" id="4323056"/>
<dbReference type="OrthoDB" id="4472881at2759"/>
<organism evidence="2 3">
    <name type="scientific">Aspergillus terreus (strain NIH 2624 / FGSC A1156)</name>
    <dbReference type="NCBI Taxonomy" id="341663"/>
    <lineage>
        <taxon>Eukaryota</taxon>
        <taxon>Fungi</taxon>
        <taxon>Dikarya</taxon>
        <taxon>Ascomycota</taxon>
        <taxon>Pezizomycotina</taxon>
        <taxon>Eurotiomycetes</taxon>
        <taxon>Eurotiomycetidae</taxon>
        <taxon>Eurotiales</taxon>
        <taxon>Aspergillaceae</taxon>
        <taxon>Aspergillus</taxon>
        <taxon>Aspergillus subgen. Circumdati</taxon>
    </lineage>
</organism>
<accession>Q0CEQ9</accession>
<evidence type="ECO:0000256" key="1">
    <source>
        <dbReference type="SAM" id="MobiDB-lite"/>
    </source>
</evidence>
<feature type="compositionally biased region" description="Basic and acidic residues" evidence="1">
    <location>
        <begin position="147"/>
        <end position="190"/>
    </location>
</feature>
<dbReference type="RefSeq" id="XP_001216446.1">
    <property type="nucleotide sequence ID" value="XM_001216446.1"/>
</dbReference>
<dbReference type="AlphaFoldDB" id="Q0CEQ9"/>
<protein>
    <submittedName>
        <fullName evidence="2">Uncharacterized protein</fullName>
    </submittedName>
</protein>
<feature type="region of interest" description="Disordered" evidence="1">
    <location>
        <begin position="118"/>
        <end position="190"/>
    </location>
</feature>